<evidence type="ECO:0008006" key="8">
    <source>
        <dbReference type="Google" id="ProtNLM"/>
    </source>
</evidence>
<feature type="transmembrane region" description="Helical" evidence="5">
    <location>
        <begin position="36"/>
        <end position="54"/>
    </location>
</feature>
<dbReference type="KEGG" id="bpor:BPO_0296"/>
<keyword evidence="7" id="KW-1185">Reference proteome</keyword>
<feature type="transmembrane region" description="Helical" evidence="5">
    <location>
        <begin position="147"/>
        <end position="168"/>
    </location>
</feature>
<feature type="transmembrane region" description="Helical" evidence="5">
    <location>
        <begin position="204"/>
        <end position="225"/>
    </location>
</feature>
<dbReference type="PANTHER" id="PTHR30249:SF0">
    <property type="entry name" value="PLASTIDAL GLYCOLATE_GLYCERATE TRANSLOCATOR 1, CHLOROPLASTIC"/>
    <property type="match status" value="1"/>
</dbReference>
<feature type="transmembrane region" description="Helical" evidence="5">
    <location>
        <begin position="93"/>
        <end position="115"/>
    </location>
</feature>
<dbReference type="AlphaFoldDB" id="A0AAU0EY33"/>
<dbReference type="EMBL" id="CP136426">
    <property type="protein sequence ID" value="WOC50943.1"/>
    <property type="molecule type" value="Genomic_DNA"/>
</dbReference>
<evidence type="ECO:0000256" key="5">
    <source>
        <dbReference type="SAM" id="Phobius"/>
    </source>
</evidence>
<dbReference type="Pfam" id="PF04172">
    <property type="entry name" value="LrgB"/>
    <property type="match status" value="1"/>
</dbReference>
<evidence type="ECO:0000313" key="6">
    <source>
        <dbReference type="EMBL" id="WOC50943.1"/>
    </source>
</evidence>
<organism evidence="6 7">
    <name type="scientific">Bergeyella porcorum</name>
    <dbReference type="NCBI Taxonomy" id="1735111"/>
    <lineage>
        <taxon>Bacteria</taxon>
        <taxon>Pseudomonadati</taxon>
        <taxon>Bacteroidota</taxon>
        <taxon>Flavobacteriia</taxon>
        <taxon>Flavobacteriales</taxon>
        <taxon>Weeksellaceae</taxon>
        <taxon>Bergeyella</taxon>
    </lineage>
</organism>
<keyword evidence="2 5" id="KW-0812">Transmembrane</keyword>
<name>A0AAU0EY33_9FLAO</name>
<protein>
    <recommendedName>
        <fullName evidence="8">LrgB family protein</fullName>
    </recommendedName>
</protein>
<reference evidence="6" key="1">
    <citation type="submission" date="2023-10" db="EMBL/GenBank/DDBJ databases">
        <title>Characterization and whole genome sequencing of a novel strain of Bergeyella porcorum QD2021 isolated from pig.</title>
        <authorList>
            <person name="Liu G."/>
            <person name="Chen C."/>
            <person name="Han X."/>
        </authorList>
    </citation>
    <scope>NUCLEOTIDE SEQUENCE</scope>
    <source>
        <strain evidence="6">QD2021</strain>
    </source>
</reference>
<evidence type="ECO:0000256" key="4">
    <source>
        <dbReference type="ARBA" id="ARBA00023136"/>
    </source>
</evidence>
<sequence>MEWLRNPIWLLGLSFLSYFLSSQLQKKYRSPFLSPIVLTTAFLVGYLLVFNISYEDYQKAGHYIDFWLKPSVVALAVPLYLQMEKIKKQLLPILVSQFLGSLVGIISVCSIAKLLGANEILIRSLAPKSVTTPIAIEVSKSLGGIEALTASAVIFTGIVGSIIGVQILKLAKIHSPMGQGISLGTASHGLGVMLAMGMSEKYAAFASLGLIINGIFTAVLSPWIVPWFC</sequence>
<dbReference type="RefSeq" id="WP_412677596.1">
    <property type="nucleotide sequence ID" value="NZ_CP136426.1"/>
</dbReference>
<dbReference type="Proteomes" id="UP001432059">
    <property type="component" value="Chromosome"/>
</dbReference>
<keyword evidence="3 5" id="KW-1133">Transmembrane helix</keyword>
<dbReference type="GO" id="GO:0016020">
    <property type="term" value="C:membrane"/>
    <property type="evidence" value="ECO:0007669"/>
    <property type="project" value="UniProtKB-SubCell"/>
</dbReference>
<feature type="transmembrane region" description="Helical" evidence="5">
    <location>
        <begin position="6"/>
        <end position="24"/>
    </location>
</feature>
<evidence type="ECO:0000313" key="7">
    <source>
        <dbReference type="Proteomes" id="UP001432059"/>
    </source>
</evidence>
<proteinExistence type="predicted"/>
<gene>
    <name evidence="6" type="ORF">BPO_0296</name>
</gene>
<evidence type="ECO:0000256" key="1">
    <source>
        <dbReference type="ARBA" id="ARBA00004141"/>
    </source>
</evidence>
<dbReference type="InterPro" id="IPR007300">
    <property type="entry name" value="CidB/LrgB"/>
</dbReference>
<comment type="subcellular location">
    <subcellularLocation>
        <location evidence="1">Membrane</location>
        <topology evidence="1">Multi-pass membrane protein</topology>
    </subcellularLocation>
</comment>
<evidence type="ECO:0000256" key="2">
    <source>
        <dbReference type="ARBA" id="ARBA00022692"/>
    </source>
</evidence>
<accession>A0AAU0EY33</accession>
<dbReference type="PANTHER" id="PTHR30249">
    <property type="entry name" value="PUTATIVE SEROTONIN TRANSPORTER"/>
    <property type="match status" value="1"/>
</dbReference>
<evidence type="ECO:0000256" key="3">
    <source>
        <dbReference type="ARBA" id="ARBA00022989"/>
    </source>
</evidence>
<keyword evidence="4 5" id="KW-0472">Membrane</keyword>